<reference evidence="2" key="1">
    <citation type="submission" date="2020-09" db="EMBL/GenBank/DDBJ databases">
        <title>New species isolated from human feces.</title>
        <authorList>
            <person name="Kitahara M."/>
            <person name="Shigeno Y."/>
            <person name="Shime M."/>
            <person name="Matsumoto Y."/>
            <person name="Nakamura S."/>
            <person name="Motooka D."/>
            <person name="Fukuoka S."/>
            <person name="Nishikawa H."/>
            <person name="Benno Y."/>
        </authorList>
    </citation>
    <scope>NUCLEOTIDE SEQUENCE</scope>
    <source>
        <strain evidence="2">MM50</strain>
    </source>
</reference>
<dbReference type="Proteomes" id="UP000681035">
    <property type="component" value="Chromosome"/>
</dbReference>
<dbReference type="GO" id="GO:0016651">
    <property type="term" value="F:oxidoreductase activity, acting on NAD(P)H"/>
    <property type="evidence" value="ECO:0007669"/>
    <property type="project" value="UniProtKB-ARBA"/>
</dbReference>
<evidence type="ECO:0000313" key="2">
    <source>
        <dbReference type="EMBL" id="BCK82024.1"/>
    </source>
</evidence>
<dbReference type="PANTHER" id="PTHR39201">
    <property type="entry name" value="EXPORTED PROTEIN-RELATED"/>
    <property type="match status" value="1"/>
</dbReference>
<dbReference type="GO" id="GO:0010181">
    <property type="term" value="F:FMN binding"/>
    <property type="evidence" value="ECO:0007669"/>
    <property type="project" value="InterPro"/>
</dbReference>
<protein>
    <submittedName>
        <fullName evidence="2">Flavodoxin</fullName>
    </submittedName>
</protein>
<proteinExistence type="predicted"/>
<gene>
    <name evidence="2" type="ORF">MM50RIKEN_17870</name>
</gene>
<dbReference type="EMBL" id="AP023418">
    <property type="protein sequence ID" value="BCK82024.1"/>
    <property type="molecule type" value="Genomic_DNA"/>
</dbReference>
<accession>A0A810Q229</accession>
<dbReference type="AlphaFoldDB" id="A0A810Q229"/>
<dbReference type="KEGG" id="vcop:MM50RIKEN_17870"/>
<organism evidence="2 3">
    <name type="scientific">Vescimonas coprocola</name>
    <dbReference type="NCBI Taxonomy" id="2714355"/>
    <lineage>
        <taxon>Bacteria</taxon>
        <taxon>Bacillati</taxon>
        <taxon>Bacillota</taxon>
        <taxon>Clostridia</taxon>
        <taxon>Eubacteriales</taxon>
        <taxon>Oscillospiraceae</taxon>
        <taxon>Vescimonas</taxon>
    </lineage>
</organism>
<dbReference type="InterPro" id="IPR008254">
    <property type="entry name" value="Flavodoxin/NO_synth"/>
</dbReference>
<dbReference type="Gene3D" id="3.40.50.360">
    <property type="match status" value="1"/>
</dbReference>
<evidence type="ECO:0000259" key="1">
    <source>
        <dbReference type="Pfam" id="PF12682"/>
    </source>
</evidence>
<dbReference type="SUPFAM" id="SSF52218">
    <property type="entry name" value="Flavoproteins"/>
    <property type="match status" value="1"/>
</dbReference>
<dbReference type="PANTHER" id="PTHR39201:SF1">
    <property type="entry name" value="FLAVODOXIN-LIKE DOMAIN-CONTAINING PROTEIN"/>
    <property type="match status" value="1"/>
</dbReference>
<feature type="domain" description="Flavodoxin-like" evidence="1">
    <location>
        <begin position="26"/>
        <end position="168"/>
    </location>
</feature>
<dbReference type="Pfam" id="PF12682">
    <property type="entry name" value="Flavodoxin_4"/>
    <property type="match status" value="1"/>
</dbReference>
<keyword evidence="3" id="KW-1185">Reference proteome</keyword>
<dbReference type="InterPro" id="IPR029039">
    <property type="entry name" value="Flavoprotein-like_sf"/>
</dbReference>
<sequence length="170" mass="18862">MAILIAYYSRAGENYFGGSYRRIPVGNTRRVAEQLASLTGGDLLELRQAHPYSDDYRTCVAQARADWQQSARPEVLDLPEDLAGYDRIYLGYPNYCGTMPMAVYTFLEHYDLTGKVICPFCTHEGSGLSQTERDIRKAAPGATVTRGLAIHGSHVDEAAPALTQWVNEVQ</sequence>
<evidence type="ECO:0000313" key="3">
    <source>
        <dbReference type="Proteomes" id="UP000681035"/>
    </source>
</evidence>
<name>A0A810Q229_9FIRM</name>
<dbReference type="RefSeq" id="WP_213540645.1">
    <property type="nucleotide sequence ID" value="NZ_AP023418.1"/>
</dbReference>